<evidence type="ECO:0000313" key="3">
    <source>
        <dbReference type="Proteomes" id="UP000323046"/>
    </source>
</evidence>
<reference evidence="2 3" key="1">
    <citation type="submission" date="2018-05" db="EMBL/GenBank/DDBJ databases">
        <title>Streptomyces venezuelae.</title>
        <authorList>
            <person name="Kim W."/>
            <person name="Lee N."/>
            <person name="Cho B.-K."/>
        </authorList>
    </citation>
    <scope>NUCLEOTIDE SEQUENCE [LARGE SCALE GENOMIC DNA]</scope>
    <source>
        <strain evidence="2 3">ATCC 14583</strain>
    </source>
</reference>
<dbReference type="InterPro" id="IPR036444">
    <property type="entry name" value="PLipase_A2_dom_sf"/>
</dbReference>
<sequence>MRVRNALSKTLLAATACVALTAGAVPATAQDVRGEADRIMNLNRLDFINHPHNPPFDWSNDGCTWWPDGIFFEACAQHDFGYRNYGNHGALKLSATPEVKAWIDEHFWHQMRASCLEHHRPGGAQNLCLGEAKLMYDGLRAGVADGAFY</sequence>
<name>A0A5P2BGE4_STRVZ</name>
<evidence type="ECO:0008006" key="4">
    <source>
        <dbReference type="Google" id="ProtNLM"/>
    </source>
</evidence>
<feature type="chain" id="PRO_5024826789" description="Phospholipase" evidence="1">
    <location>
        <begin position="30"/>
        <end position="149"/>
    </location>
</feature>
<dbReference type="GO" id="GO:0050482">
    <property type="term" value="P:arachidonate secretion"/>
    <property type="evidence" value="ECO:0007669"/>
    <property type="project" value="InterPro"/>
</dbReference>
<protein>
    <recommendedName>
        <fullName evidence="4">Phospholipase</fullName>
    </recommendedName>
</protein>
<keyword evidence="1" id="KW-0732">Signal</keyword>
<dbReference type="AlphaFoldDB" id="A0A5P2BGE4"/>
<keyword evidence="3" id="KW-1185">Reference proteome</keyword>
<dbReference type="OrthoDB" id="290927at2"/>
<accession>A0A5P2BGE4</accession>
<dbReference type="InterPro" id="IPR015141">
    <property type="entry name" value="PLipase_A2_prok/fun"/>
</dbReference>
<dbReference type="Pfam" id="PF09056">
    <property type="entry name" value="Phospholip_A2_3"/>
    <property type="match status" value="1"/>
</dbReference>
<dbReference type="GO" id="GO:0006644">
    <property type="term" value="P:phospholipid metabolic process"/>
    <property type="evidence" value="ECO:0007669"/>
    <property type="project" value="InterPro"/>
</dbReference>
<dbReference type="Proteomes" id="UP000323046">
    <property type="component" value="Chromosome"/>
</dbReference>
<gene>
    <name evidence="2" type="ORF">DEJ47_24175</name>
</gene>
<dbReference type="RefSeq" id="WP_150171554.1">
    <property type="nucleotide sequence ID" value="NZ_CP029193.1"/>
</dbReference>
<organism evidence="2 3">
    <name type="scientific">Streptomyces venezuelae</name>
    <dbReference type="NCBI Taxonomy" id="54571"/>
    <lineage>
        <taxon>Bacteria</taxon>
        <taxon>Bacillati</taxon>
        <taxon>Actinomycetota</taxon>
        <taxon>Actinomycetes</taxon>
        <taxon>Kitasatosporales</taxon>
        <taxon>Streptomycetaceae</taxon>
        <taxon>Streptomyces</taxon>
    </lineage>
</organism>
<dbReference type="GO" id="GO:0004623">
    <property type="term" value="F:phospholipase A2 activity"/>
    <property type="evidence" value="ECO:0007669"/>
    <property type="project" value="InterPro"/>
</dbReference>
<dbReference type="Gene3D" id="1.20.90.10">
    <property type="entry name" value="Phospholipase A2 domain"/>
    <property type="match status" value="1"/>
</dbReference>
<proteinExistence type="predicted"/>
<feature type="signal peptide" evidence="1">
    <location>
        <begin position="1"/>
        <end position="29"/>
    </location>
</feature>
<dbReference type="SUPFAM" id="SSF48619">
    <property type="entry name" value="Phospholipase A2, PLA2"/>
    <property type="match status" value="1"/>
</dbReference>
<dbReference type="EMBL" id="CP029193">
    <property type="protein sequence ID" value="QES29117.1"/>
    <property type="molecule type" value="Genomic_DNA"/>
</dbReference>
<evidence type="ECO:0000256" key="1">
    <source>
        <dbReference type="SAM" id="SignalP"/>
    </source>
</evidence>
<evidence type="ECO:0000313" key="2">
    <source>
        <dbReference type="EMBL" id="QES29117.1"/>
    </source>
</evidence>